<evidence type="ECO:0000313" key="3">
    <source>
        <dbReference type="WBParaSite" id="nRc.2.0.1.t17801-RA"/>
    </source>
</evidence>
<dbReference type="WBParaSite" id="nRc.2.0.1.t17801-RA">
    <property type="protein sequence ID" value="nRc.2.0.1.t17801-RA"/>
    <property type="gene ID" value="nRc.2.0.1.g17801"/>
</dbReference>
<evidence type="ECO:0000256" key="1">
    <source>
        <dbReference type="SAM" id="MobiDB-lite"/>
    </source>
</evidence>
<feature type="region of interest" description="Disordered" evidence="1">
    <location>
        <begin position="94"/>
        <end position="140"/>
    </location>
</feature>
<feature type="region of interest" description="Disordered" evidence="1">
    <location>
        <begin position="1"/>
        <end position="31"/>
    </location>
</feature>
<feature type="compositionally biased region" description="Polar residues" evidence="1">
    <location>
        <begin position="98"/>
        <end position="117"/>
    </location>
</feature>
<feature type="compositionally biased region" description="Low complexity" evidence="1">
    <location>
        <begin position="21"/>
        <end position="31"/>
    </location>
</feature>
<protein>
    <submittedName>
        <fullName evidence="3">Uncharacterized protein</fullName>
    </submittedName>
</protein>
<evidence type="ECO:0000313" key="2">
    <source>
        <dbReference type="Proteomes" id="UP000887565"/>
    </source>
</evidence>
<organism evidence="2 3">
    <name type="scientific">Romanomermis culicivorax</name>
    <name type="common">Nematode worm</name>
    <dbReference type="NCBI Taxonomy" id="13658"/>
    <lineage>
        <taxon>Eukaryota</taxon>
        <taxon>Metazoa</taxon>
        <taxon>Ecdysozoa</taxon>
        <taxon>Nematoda</taxon>
        <taxon>Enoplea</taxon>
        <taxon>Dorylaimia</taxon>
        <taxon>Mermithida</taxon>
        <taxon>Mermithoidea</taxon>
        <taxon>Mermithidae</taxon>
        <taxon>Romanomermis</taxon>
    </lineage>
</organism>
<accession>A0A915IVG5</accession>
<proteinExistence type="predicted"/>
<keyword evidence="2" id="KW-1185">Reference proteome</keyword>
<name>A0A915IVG5_ROMCU</name>
<reference evidence="3" key="1">
    <citation type="submission" date="2022-11" db="UniProtKB">
        <authorList>
            <consortium name="WormBaseParasite"/>
        </authorList>
    </citation>
    <scope>IDENTIFICATION</scope>
</reference>
<dbReference type="AlphaFoldDB" id="A0A915IVG5"/>
<sequence>HNEPLPPNFSGTSNSDRFRFSSVSPPSSSAVASFAMTTKNNPNFVDSSSSSIFATTNQQLPQYDHHRSSPFNFLSLTSTADALTVNNSNNSSGGFFSTFSPRSDSTATAAQQRQSSYIYRRTGSDGDSPAPSDYDSYVQV</sequence>
<dbReference type="Proteomes" id="UP000887565">
    <property type="component" value="Unplaced"/>
</dbReference>